<sequence length="167" mass="17578">MSAFVWRRVWTRLSPPLSAGLGAGGCIAILALLSAQLDTLLLMAPFGATMVILYALPSSPLAQPRNIIGGHVLTTAIGLLLLWLCLHWGSAPDSAGWLGVAVGLGVAAMMALRCVHPPAGANPLLVLMLQPEPWFIVTPVLCGALLIVVLGMAYHRALGQTYPVVQR</sequence>
<dbReference type="OrthoDB" id="9811720at2"/>
<gene>
    <name evidence="3" type="ORF">CHH28_11405</name>
</gene>
<dbReference type="PANTHER" id="PTHR33741">
    <property type="entry name" value="TRANSMEMBRANE PROTEIN DDB_G0269096-RELATED"/>
    <property type="match status" value="1"/>
</dbReference>
<dbReference type="Proteomes" id="UP000202440">
    <property type="component" value="Chromosome"/>
</dbReference>
<dbReference type="InterPro" id="IPR058581">
    <property type="entry name" value="TM_HPP"/>
</dbReference>
<dbReference type="InterPro" id="IPR007065">
    <property type="entry name" value="HPP"/>
</dbReference>
<feature type="transmembrane region" description="Helical" evidence="1">
    <location>
        <begin position="95"/>
        <end position="112"/>
    </location>
</feature>
<dbReference type="PROSITE" id="PS51257">
    <property type="entry name" value="PROKAR_LIPOPROTEIN"/>
    <property type="match status" value="1"/>
</dbReference>
<dbReference type="PANTHER" id="PTHR33741:SF5">
    <property type="entry name" value="TRANSMEMBRANE PROTEIN DDB_G0269096-RELATED"/>
    <property type="match status" value="1"/>
</dbReference>
<evidence type="ECO:0000256" key="1">
    <source>
        <dbReference type="SAM" id="Phobius"/>
    </source>
</evidence>
<feature type="transmembrane region" description="Helical" evidence="1">
    <location>
        <begin position="68"/>
        <end position="89"/>
    </location>
</feature>
<feature type="transmembrane region" description="Helical" evidence="1">
    <location>
        <begin position="39"/>
        <end position="56"/>
    </location>
</feature>
<evidence type="ECO:0000259" key="2">
    <source>
        <dbReference type="Pfam" id="PF04982"/>
    </source>
</evidence>
<dbReference type="RefSeq" id="WP_094060425.1">
    <property type="nucleotide sequence ID" value="NZ_CP022530.1"/>
</dbReference>
<keyword evidence="1" id="KW-1133">Transmembrane helix</keyword>
<protein>
    <submittedName>
        <fullName evidence="3">HPP family protein</fullName>
    </submittedName>
</protein>
<dbReference type="EMBL" id="CP022530">
    <property type="protein sequence ID" value="ASP39245.1"/>
    <property type="molecule type" value="Genomic_DNA"/>
</dbReference>
<dbReference type="Pfam" id="PF04982">
    <property type="entry name" value="TM_HPP"/>
    <property type="match status" value="1"/>
</dbReference>
<reference evidence="3 4" key="1">
    <citation type="submission" date="2017-07" db="EMBL/GenBank/DDBJ databases">
        <title>Annotated genome sequence of Bacterioplanes sanyensis isolated from Red Sea.</title>
        <authorList>
            <person name="Rehman Z.U."/>
        </authorList>
    </citation>
    <scope>NUCLEOTIDE SEQUENCE [LARGE SCALE GENOMIC DNA]</scope>
    <source>
        <strain evidence="3 4">NV9</strain>
    </source>
</reference>
<organism evidence="3 4">
    <name type="scientific">Bacterioplanes sanyensis</name>
    <dbReference type="NCBI Taxonomy" id="1249553"/>
    <lineage>
        <taxon>Bacteria</taxon>
        <taxon>Pseudomonadati</taxon>
        <taxon>Pseudomonadota</taxon>
        <taxon>Gammaproteobacteria</taxon>
        <taxon>Oceanospirillales</taxon>
        <taxon>Oceanospirillaceae</taxon>
        <taxon>Bacterioplanes</taxon>
    </lineage>
</organism>
<feature type="transmembrane region" description="Helical" evidence="1">
    <location>
        <begin position="133"/>
        <end position="154"/>
    </location>
</feature>
<feature type="domain" description="HPP transmembrane region" evidence="2">
    <location>
        <begin position="17"/>
        <end position="163"/>
    </location>
</feature>
<dbReference type="AlphaFoldDB" id="A0A222FJM2"/>
<keyword evidence="1" id="KW-0812">Transmembrane</keyword>
<evidence type="ECO:0000313" key="4">
    <source>
        <dbReference type="Proteomes" id="UP000202440"/>
    </source>
</evidence>
<proteinExistence type="predicted"/>
<dbReference type="KEGG" id="bsan:CHH28_11405"/>
<feature type="transmembrane region" description="Helical" evidence="1">
    <location>
        <begin position="12"/>
        <end position="33"/>
    </location>
</feature>
<accession>A0A222FJM2</accession>
<keyword evidence="4" id="KW-1185">Reference proteome</keyword>
<evidence type="ECO:0000313" key="3">
    <source>
        <dbReference type="EMBL" id="ASP39245.1"/>
    </source>
</evidence>
<keyword evidence="1" id="KW-0472">Membrane</keyword>
<name>A0A222FJM2_9GAMM</name>